<sequence>MTSHSSTANSGVSGRLGPVWQGMEPENEAISDREKELDEITDTATFVVNEASSSDGLIDFAESVAADPGVKSAAKAVGKAIVEGVPGFMRVLEAVIDVHPFLKVVYLPFKQIYYQEAQRRDNDQRRTELFETLKDAILVLVELESFANNMRTAGEGHQGMLQCCRCPEETFHRDQVPESHQLE</sequence>
<reference evidence="2" key="1">
    <citation type="submission" date="2023-03" db="EMBL/GenBank/DDBJ databases">
        <title>Massive genome expansion in bonnet fungi (Mycena s.s.) driven by repeated elements and novel gene families across ecological guilds.</title>
        <authorList>
            <consortium name="Lawrence Berkeley National Laboratory"/>
            <person name="Harder C.B."/>
            <person name="Miyauchi S."/>
            <person name="Viragh M."/>
            <person name="Kuo A."/>
            <person name="Thoen E."/>
            <person name="Andreopoulos B."/>
            <person name="Lu D."/>
            <person name="Skrede I."/>
            <person name="Drula E."/>
            <person name="Henrissat B."/>
            <person name="Morin E."/>
            <person name="Kohler A."/>
            <person name="Barry K."/>
            <person name="LaButti K."/>
            <person name="Morin E."/>
            <person name="Salamov A."/>
            <person name="Lipzen A."/>
            <person name="Mereny Z."/>
            <person name="Hegedus B."/>
            <person name="Baldrian P."/>
            <person name="Stursova M."/>
            <person name="Weitz H."/>
            <person name="Taylor A."/>
            <person name="Grigoriev I.V."/>
            <person name="Nagy L.G."/>
            <person name="Martin F."/>
            <person name="Kauserud H."/>
        </authorList>
    </citation>
    <scope>NUCLEOTIDE SEQUENCE</scope>
    <source>
        <strain evidence="2">CBHHK182m</strain>
    </source>
</reference>
<comment type="caution">
    <text evidence="2">The sequence shown here is derived from an EMBL/GenBank/DDBJ whole genome shotgun (WGS) entry which is preliminary data.</text>
</comment>
<dbReference type="AlphaFoldDB" id="A0AAD7HFI3"/>
<accession>A0AAD7HFI3</accession>
<evidence type="ECO:0000313" key="2">
    <source>
        <dbReference type="EMBL" id="KAJ7719290.1"/>
    </source>
</evidence>
<name>A0AAD7HFI3_9AGAR</name>
<gene>
    <name evidence="2" type="ORF">B0H16DRAFT_408263</name>
</gene>
<feature type="compositionally biased region" description="Polar residues" evidence="1">
    <location>
        <begin position="1"/>
        <end position="12"/>
    </location>
</feature>
<protein>
    <submittedName>
        <fullName evidence="2">Uncharacterized protein</fullName>
    </submittedName>
</protein>
<organism evidence="2 3">
    <name type="scientific">Mycena metata</name>
    <dbReference type="NCBI Taxonomy" id="1033252"/>
    <lineage>
        <taxon>Eukaryota</taxon>
        <taxon>Fungi</taxon>
        <taxon>Dikarya</taxon>
        <taxon>Basidiomycota</taxon>
        <taxon>Agaricomycotina</taxon>
        <taxon>Agaricomycetes</taxon>
        <taxon>Agaricomycetidae</taxon>
        <taxon>Agaricales</taxon>
        <taxon>Marasmiineae</taxon>
        <taxon>Mycenaceae</taxon>
        <taxon>Mycena</taxon>
    </lineage>
</organism>
<keyword evidence="3" id="KW-1185">Reference proteome</keyword>
<evidence type="ECO:0000256" key="1">
    <source>
        <dbReference type="SAM" id="MobiDB-lite"/>
    </source>
</evidence>
<dbReference type="EMBL" id="JARKIB010000254">
    <property type="protein sequence ID" value="KAJ7719290.1"/>
    <property type="molecule type" value="Genomic_DNA"/>
</dbReference>
<feature type="region of interest" description="Disordered" evidence="1">
    <location>
        <begin position="1"/>
        <end position="29"/>
    </location>
</feature>
<dbReference type="Proteomes" id="UP001215598">
    <property type="component" value="Unassembled WGS sequence"/>
</dbReference>
<proteinExistence type="predicted"/>
<evidence type="ECO:0000313" key="3">
    <source>
        <dbReference type="Proteomes" id="UP001215598"/>
    </source>
</evidence>